<dbReference type="Gene3D" id="3.40.50.620">
    <property type="entry name" value="HUPs"/>
    <property type="match status" value="2"/>
</dbReference>
<dbReference type="InterPro" id="IPR014729">
    <property type="entry name" value="Rossmann-like_a/b/a_fold"/>
</dbReference>
<dbReference type="PANTHER" id="PTHR46268">
    <property type="entry name" value="STRESS RESPONSE PROTEIN NHAX"/>
    <property type="match status" value="1"/>
</dbReference>
<comment type="similarity">
    <text evidence="1">Belongs to the universal stress protein A family.</text>
</comment>
<reference evidence="3 4" key="1">
    <citation type="submission" date="2021-02" db="EMBL/GenBank/DDBJ databases">
        <title>Whole genome sequencing of Streptomyces actuosus VRA1.</title>
        <authorList>
            <person name="Sen G."/>
            <person name="Sen A."/>
        </authorList>
    </citation>
    <scope>NUCLEOTIDE SEQUENCE [LARGE SCALE GENOMIC DNA]</scope>
    <source>
        <strain evidence="3 4">VRA1</strain>
    </source>
</reference>
<dbReference type="InterPro" id="IPR006016">
    <property type="entry name" value="UspA"/>
</dbReference>
<evidence type="ECO:0000256" key="1">
    <source>
        <dbReference type="ARBA" id="ARBA00008791"/>
    </source>
</evidence>
<dbReference type="InterPro" id="IPR006015">
    <property type="entry name" value="Universal_stress_UspA"/>
</dbReference>
<dbReference type="SUPFAM" id="SSF52402">
    <property type="entry name" value="Adenine nucleotide alpha hydrolases-like"/>
    <property type="match status" value="2"/>
</dbReference>
<feature type="domain" description="UspA" evidence="2">
    <location>
        <begin position="1"/>
        <end position="138"/>
    </location>
</feature>
<dbReference type="PANTHER" id="PTHR46268:SF6">
    <property type="entry name" value="UNIVERSAL STRESS PROTEIN UP12"/>
    <property type="match status" value="1"/>
</dbReference>
<feature type="domain" description="UspA" evidence="2">
    <location>
        <begin position="147"/>
        <end position="275"/>
    </location>
</feature>
<dbReference type="RefSeq" id="WP_205384602.1">
    <property type="nucleotide sequence ID" value="NZ_JAFFZS010000016.1"/>
</dbReference>
<gene>
    <name evidence="3" type="ORF">JS756_20555</name>
</gene>
<evidence type="ECO:0000313" key="3">
    <source>
        <dbReference type="EMBL" id="MBN0046449.1"/>
    </source>
</evidence>
<comment type="caution">
    <text evidence="3">The sequence shown here is derived from an EMBL/GenBank/DDBJ whole genome shotgun (WGS) entry which is preliminary data.</text>
</comment>
<protein>
    <submittedName>
        <fullName evidence="3">Universal stress protein</fullName>
    </submittedName>
</protein>
<organism evidence="3 4">
    <name type="scientific">Streptomyces actuosus</name>
    <dbReference type="NCBI Taxonomy" id="1885"/>
    <lineage>
        <taxon>Bacteria</taxon>
        <taxon>Bacillati</taxon>
        <taxon>Actinomycetota</taxon>
        <taxon>Actinomycetes</taxon>
        <taxon>Kitasatosporales</taxon>
        <taxon>Streptomycetaceae</taxon>
        <taxon>Streptomyces</taxon>
    </lineage>
</organism>
<dbReference type="EMBL" id="JAFFZS010000016">
    <property type="protein sequence ID" value="MBN0046449.1"/>
    <property type="molecule type" value="Genomic_DNA"/>
</dbReference>
<name>A0ABS2VTJ1_STRAS</name>
<sequence length="277" mass="28819">MSGRVVVGVDGSEESVAAVDWAADEAASRGAELRLVNASLWQEHPVVVAVQPARDVLAERAQDLLGAMTERARSRRSTLTTSTEEIEDAPGTVLLSASAHADLVVLGSHGFSVGTGFTAGSVGQAVAAESDCPVVLVRESTPGEDGPVVVGLDILSPGEELLDFAFAFAARHSVPVRVVHTWHLGPLHPHGGSTGEQAGMAALSEAVRSFRERFPEVKVELVATAGRAAGHLIQAATGSTMVVVGRRRRHELRGHMGAVTHAVIHHAAGPVAVVPHT</sequence>
<accession>A0ABS2VTJ1</accession>
<dbReference type="Proteomes" id="UP000788262">
    <property type="component" value="Unassembled WGS sequence"/>
</dbReference>
<evidence type="ECO:0000259" key="2">
    <source>
        <dbReference type="Pfam" id="PF00582"/>
    </source>
</evidence>
<evidence type="ECO:0000313" key="4">
    <source>
        <dbReference type="Proteomes" id="UP000788262"/>
    </source>
</evidence>
<dbReference type="PRINTS" id="PR01438">
    <property type="entry name" value="UNVRSLSTRESS"/>
</dbReference>
<keyword evidence="4" id="KW-1185">Reference proteome</keyword>
<proteinExistence type="inferred from homology"/>
<dbReference type="Pfam" id="PF00582">
    <property type="entry name" value="Usp"/>
    <property type="match status" value="2"/>
</dbReference>